<sequence>MTERPVILLTFANQQDAYLENLKKESKKLNYILSTHHDKGTIEVFREESTSTDDIKKAIERFDKRITIFHYGGHADGGSLRFEGGDGNAAGLAELLGQLPNLKLVFLNGCSTEAQVQFLLDNGVKAIIATAVPINDEKAVVFAEDFYRSLSNGHTIESAFRRAVANLKFVYGGDFDATIVRKGDAVVHGDKAKMPWGLYINEDSDDALNWEMPTYYPKDSVRADAVDQSNFKVNMHIEEVIYSMFDVKPELEALCTYEDEDELDPRAVLLQIIQNFPWPIGAQVRLLVAKDGDMDTPSMDRLKQIVSVYTMTSQFIFYVIMSQMWDEKRAATFTAKSFLVDMLYMNQKQFGQFDYFKNFIEATKLLLDADCELCISEFEQVVEDFDSHSELYEAYLYLESIRSAINTGHLETLEAKTFEKCVEGEYYLSTILYHLAFTIKYDLVTVRDIHVVNHRNMDTEFNHFISRLNVKVGDIAVSEGSKKMKARIYKTFTNNSSVILTSSLQDPTQFLNLSPFIIDKNAFRNGLTEDRATEQQLFMYAHRVDGDAPDRDYKYYATFHNIYVAQERASDQFLIDGPAGATKDNKEPTDTRSRMRSRRRRRTSATTQIINPYAVLKRQFEILEKDLIS</sequence>
<feature type="compositionally biased region" description="Basic and acidic residues" evidence="1">
    <location>
        <begin position="583"/>
        <end position="593"/>
    </location>
</feature>
<protein>
    <recommendedName>
        <fullName evidence="2">CHAT domain-containing protein</fullName>
    </recommendedName>
</protein>
<name>A0A6S6S4K3_9BACT</name>
<evidence type="ECO:0000313" key="3">
    <source>
        <dbReference type="EMBL" id="CAA6801146.1"/>
    </source>
</evidence>
<accession>A0A6S6S4K3</accession>
<evidence type="ECO:0000259" key="2">
    <source>
        <dbReference type="Pfam" id="PF12770"/>
    </source>
</evidence>
<gene>
    <name evidence="3" type="ORF">HELGO_WM30828</name>
</gene>
<dbReference type="EMBL" id="CACVAQ010000061">
    <property type="protein sequence ID" value="CAA6801146.1"/>
    <property type="molecule type" value="Genomic_DNA"/>
</dbReference>
<reference evidence="3" key="1">
    <citation type="submission" date="2020-01" db="EMBL/GenBank/DDBJ databases">
        <authorList>
            <person name="Meier V. D."/>
            <person name="Meier V D."/>
        </authorList>
    </citation>
    <scope>NUCLEOTIDE SEQUENCE</scope>
    <source>
        <strain evidence="3">HLG_WM_MAG_10</strain>
    </source>
</reference>
<feature type="domain" description="CHAT" evidence="2">
    <location>
        <begin position="13"/>
        <end position="164"/>
    </location>
</feature>
<evidence type="ECO:0000256" key="1">
    <source>
        <dbReference type="SAM" id="MobiDB-lite"/>
    </source>
</evidence>
<proteinExistence type="predicted"/>
<dbReference type="Pfam" id="PF12770">
    <property type="entry name" value="CHAT"/>
    <property type="match status" value="1"/>
</dbReference>
<organism evidence="3">
    <name type="scientific">uncultured Aureispira sp</name>
    <dbReference type="NCBI Taxonomy" id="1331704"/>
    <lineage>
        <taxon>Bacteria</taxon>
        <taxon>Pseudomonadati</taxon>
        <taxon>Bacteroidota</taxon>
        <taxon>Saprospiria</taxon>
        <taxon>Saprospirales</taxon>
        <taxon>Saprospiraceae</taxon>
        <taxon>Aureispira</taxon>
        <taxon>environmental samples</taxon>
    </lineage>
</organism>
<dbReference type="InterPro" id="IPR024983">
    <property type="entry name" value="CHAT_dom"/>
</dbReference>
<dbReference type="AlphaFoldDB" id="A0A6S6S4K3"/>
<feature type="region of interest" description="Disordered" evidence="1">
    <location>
        <begin position="576"/>
        <end position="604"/>
    </location>
</feature>
<feature type="compositionally biased region" description="Basic residues" evidence="1">
    <location>
        <begin position="594"/>
        <end position="603"/>
    </location>
</feature>